<sequence length="1101" mass="122670">MRKKYLSALLFGALLFASAGTFQSCKDYDDDIKNLEEQLNQKASLEDLNAKVEQLNTAVSEAKTTAQEALDKAQEALDKANQGGTEGVSEDEMNAAIEAAKAEIEKQMEKLAKLEDVEAKLAEMQKTLDAAVGATEEQMQELRTQVEALTVQVMNVIGSRLTSVTLIPEMHINGIPAITFTTLQYTPQTYKVNTHEGVVKGDHSTNPWLDHVDAGKPLYISTEKNEVNYQLNPNIGITNEDVNTPSFDCITSTNITRATEILNNKPIEVTGYDVKDGVMTVTFKKNSEYLGETLGTTGEAHGDGKKENFYMASLKTPIAEKNLTDAEKEAGEDVYVNSEYSRIEEIVAEPYLANSRTDFTKAKNNAFANETQTDAEGEFYVHYHDSICLYNSGNDEMVDVRAPYDEPLDLSKLVTVCATDVEDHKTHYELDNYADYGLEFHFAMAEGKYLQGDLETDEQEFGKILNGHLLKSEVYDVDLADDEYSKTSIGREPIVRVSLVDAKNNNNLVAQRYIKVRWTGEKSQTIPAVDLGTNDISCHDMWKQLFSQQMNEDIYHQVKFDGDQSISKTQFHTIYTEMAITGLRKDGQAIDLSTLTYTTDPDNWNEGTDRVEVDGAEAILNNMDLVFAMLPDAKDNTSYNLIWAMNPETVGKLAENNGKYASTYEIDVEYIDPAGLNGNIKQTFKQTIEAPTQTFSYQGTYWADGKGEGVFNVNPIVFNTNNDGWTGTEQSHVYPGAANGCELKDYSHIEADLVNGYIYEPTKEKPTSVAQFIQKIRNCADVKFVFDKDKFANYDYLAGYTTDAEGTQLWKGSVGTAVDNDQTPNNNINESDMGIFDYEQDDNLAATINNFMGATETENKKNLPWDLDETLGTGEDECKAIIRLHEKDDLNGTSAANALVGKKVPVKLVVAYNDYNVVPVQEFEVMFITPLTIDGTIGDNFVDAMVDGSFLSVAENFTFTDWNGYKVARVTPATPANEKEEFAHQLYDYYAVNEVTFLTDQTTTSLAYDAATNTYIHKDGVTDGKLPTGRSLKQMNWDESTPKANAQEVNSDPTHLAYFNNSGTPVNVDYEMFIDVTVKYKWGNLPKNDIKVKVSKAEGIE</sequence>
<reference evidence="3" key="1">
    <citation type="submission" date="2023-06" db="EMBL/GenBank/DDBJ databases">
        <authorList>
            <person name="Zeman M."/>
            <person name="Kubasova T."/>
            <person name="Jahodarova E."/>
            <person name="Nykrynova M."/>
            <person name="Rychlik I."/>
        </authorList>
    </citation>
    <scope>NUCLEOTIDE SEQUENCE</scope>
    <source>
        <strain evidence="3">84_SSukc20</strain>
    </source>
</reference>
<comment type="caution">
    <text evidence="3">The sequence shown here is derived from an EMBL/GenBank/DDBJ whole genome shotgun (WGS) entry which is preliminary data.</text>
</comment>
<keyword evidence="1" id="KW-0175">Coiled coil</keyword>
<proteinExistence type="predicted"/>
<keyword evidence="4" id="KW-1185">Reference proteome</keyword>
<evidence type="ECO:0000313" key="3">
    <source>
        <dbReference type="EMBL" id="MDN0050871.1"/>
    </source>
</evidence>
<dbReference type="Proteomes" id="UP001167871">
    <property type="component" value="Unassembled WGS sequence"/>
</dbReference>
<feature type="coiled-coil region" evidence="1">
    <location>
        <begin position="25"/>
        <end position="152"/>
    </location>
</feature>
<evidence type="ECO:0000256" key="1">
    <source>
        <dbReference type="SAM" id="Coils"/>
    </source>
</evidence>
<accession>A0ABT7X9W8</accession>
<keyword evidence="2" id="KW-0732">Signal</keyword>
<feature type="chain" id="PRO_5046981430" description="Cell surface protein" evidence="2">
    <location>
        <begin position="20"/>
        <end position="1101"/>
    </location>
</feature>
<name>A0ABT7X9W8_9BACE</name>
<dbReference type="EMBL" id="JAUEII010000054">
    <property type="protein sequence ID" value="MDN0050871.1"/>
    <property type="molecule type" value="Genomic_DNA"/>
</dbReference>
<organism evidence="3 4">
    <name type="scientific">Bacteroides gallinaceum</name>
    <dbReference type="NCBI Taxonomy" id="1462571"/>
    <lineage>
        <taxon>Bacteria</taxon>
        <taxon>Pseudomonadati</taxon>
        <taxon>Bacteroidota</taxon>
        <taxon>Bacteroidia</taxon>
        <taxon>Bacteroidales</taxon>
        <taxon>Bacteroidaceae</taxon>
        <taxon>Bacteroides</taxon>
    </lineage>
</organism>
<reference evidence="3" key="2">
    <citation type="submission" date="2024-05" db="EMBL/GenBank/DDBJ databases">
        <title>Identification and characterization of horizontal gene transfer across gut microbiota members of farm animals based on homology search.</title>
        <authorList>
            <person name="Schwarzerova J."/>
            <person name="Nykrynova M."/>
            <person name="Jureckova K."/>
            <person name="Cejkova D."/>
            <person name="Rychlik I."/>
        </authorList>
    </citation>
    <scope>NUCLEOTIDE SEQUENCE</scope>
    <source>
        <strain evidence="3">84_SSukc20</strain>
    </source>
</reference>
<gene>
    <name evidence="3" type="ORF">QVO10_16055</name>
</gene>
<feature type="signal peptide" evidence="2">
    <location>
        <begin position="1"/>
        <end position="19"/>
    </location>
</feature>
<evidence type="ECO:0008006" key="5">
    <source>
        <dbReference type="Google" id="ProtNLM"/>
    </source>
</evidence>
<evidence type="ECO:0000313" key="4">
    <source>
        <dbReference type="Proteomes" id="UP001167871"/>
    </source>
</evidence>
<evidence type="ECO:0000256" key="2">
    <source>
        <dbReference type="SAM" id="SignalP"/>
    </source>
</evidence>
<protein>
    <recommendedName>
        <fullName evidence="5">Cell surface protein</fullName>
    </recommendedName>
</protein>
<dbReference type="PROSITE" id="PS51257">
    <property type="entry name" value="PROKAR_LIPOPROTEIN"/>
    <property type="match status" value="1"/>
</dbReference>
<dbReference type="RefSeq" id="WP_204430804.1">
    <property type="nucleotide sequence ID" value="NZ_JACJJF010000088.1"/>
</dbReference>